<protein>
    <submittedName>
        <fullName evidence="1">Uncharacterized protein</fullName>
    </submittedName>
</protein>
<reference evidence="1" key="2">
    <citation type="submission" date="2025-08" db="UniProtKB">
        <authorList>
            <consortium name="Ensembl"/>
        </authorList>
    </citation>
    <scope>IDENTIFICATION</scope>
</reference>
<reference evidence="2" key="1">
    <citation type="submission" date="2016-06" db="EMBL/GenBank/DDBJ databases">
        <title>De novo assembly and RNA-Seq shows season-dependent expression and editing in black bear kidneys.</title>
        <authorList>
            <person name="Korstanje R."/>
            <person name="Srivastava A."/>
            <person name="Sarsani V.K."/>
            <person name="Sheehan S.M."/>
            <person name="Seger R.L."/>
            <person name="Barter M.E."/>
            <person name="Lindqvist C."/>
            <person name="Brody L.C."/>
            <person name="Mullikin J.C."/>
        </authorList>
    </citation>
    <scope>NUCLEOTIDE SEQUENCE [LARGE SCALE GENOMIC DNA]</scope>
</reference>
<name>A0A452SFH6_URSAM</name>
<dbReference type="GeneTree" id="ENSGT00910000146889"/>
<dbReference type="AlphaFoldDB" id="A0A452SFH6"/>
<organism evidence="1 2">
    <name type="scientific">Ursus americanus</name>
    <name type="common">American black bear</name>
    <name type="synonym">Euarctos americanus</name>
    <dbReference type="NCBI Taxonomy" id="9643"/>
    <lineage>
        <taxon>Eukaryota</taxon>
        <taxon>Metazoa</taxon>
        <taxon>Chordata</taxon>
        <taxon>Craniata</taxon>
        <taxon>Vertebrata</taxon>
        <taxon>Euteleostomi</taxon>
        <taxon>Mammalia</taxon>
        <taxon>Eutheria</taxon>
        <taxon>Laurasiatheria</taxon>
        <taxon>Carnivora</taxon>
        <taxon>Caniformia</taxon>
        <taxon>Ursidae</taxon>
        <taxon>Ursus</taxon>
    </lineage>
</organism>
<sequence length="77" mass="8640">MLLLLHEKDKMAPDWLHPEVNNNNIRLSSEAILSPILVFESGVISFCPVTPFSRLQDGLPKGLMQCNSSNRIICTVF</sequence>
<evidence type="ECO:0000313" key="2">
    <source>
        <dbReference type="Proteomes" id="UP000291022"/>
    </source>
</evidence>
<dbReference type="Ensembl" id="ENSUAMT00000034764.1">
    <property type="protein sequence ID" value="ENSUAMP00000031161.1"/>
    <property type="gene ID" value="ENSUAMG00000023918.1"/>
</dbReference>
<dbReference type="OMA" id="EWSHPEV"/>
<proteinExistence type="predicted"/>
<dbReference type="Proteomes" id="UP000291022">
    <property type="component" value="Unassembled WGS sequence"/>
</dbReference>
<reference evidence="1" key="3">
    <citation type="submission" date="2025-09" db="UniProtKB">
        <authorList>
            <consortium name="Ensembl"/>
        </authorList>
    </citation>
    <scope>IDENTIFICATION</scope>
</reference>
<accession>A0A452SFH6</accession>
<evidence type="ECO:0000313" key="1">
    <source>
        <dbReference type="Ensembl" id="ENSUAMP00000031161.1"/>
    </source>
</evidence>
<keyword evidence="2" id="KW-1185">Reference proteome</keyword>